<dbReference type="EMBL" id="GBRH01263780">
    <property type="protein sequence ID" value="JAD34115.1"/>
    <property type="molecule type" value="Transcribed_RNA"/>
</dbReference>
<evidence type="ECO:0000313" key="1">
    <source>
        <dbReference type="EMBL" id="JAD34115.1"/>
    </source>
</evidence>
<protein>
    <submittedName>
        <fullName evidence="1">Uncharacterized protein</fullName>
    </submittedName>
</protein>
<name>A0A0A8ZBP4_ARUDO</name>
<organism evidence="1">
    <name type="scientific">Arundo donax</name>
    <name type="common">Giant reed</name>
    <name type="synonym">Donax arundinaceus</name>
    <dbReference type="NCBI Taxonomy" id="35708"/>
    <lineage>
        <taxon>Eukaryota</taxon>
        <taxon>Viridiplantae</taxon>
        <taxon>Streptophyta</taxon>
        <taxon>Embryophyta</taxon>
        <taxon>Tracheophyta</taxon>
        <taxon>Spermatophyta</taxon>
        <taxon>Magnoliopsida</taxon>
        <taxon>Liliopsida</taxon>
        <taxon>Poales</taxon>
        <taxon>Poaceae</taxon>
        <taxon>PACMAD clade</taxon>
        <taxon>Arundinoideae</taxon>
        <taxon>Arundineae</taxon>
        <taxon>Arundo</taxon>
    </lineage>
</organism>
<reference evidence="1" key="2">
    <citation type="journal article" date="2015" name="Data Brief">
        <title>Shoot transcriptome of the giant reed, Arundo donax.</title>
        <authorList>
            <person name="Barrero R.A."/>
            <person name="Guerrero F.D."/>
            <person name="Moolhuijzen P."/>
            <person name="Goolsby J.A."/>
            <person name="Tidwell J."/>
            <person name="Bellgard S.E."/>
            <person name="Bellgard M.I."/>
        </authorList>
    </citation>
    <scope>NUCLEOTIDE SEQUENCE</scope>
    <source>
        <tissue evidence="1">Shoot tissue taken approximately 20 cm above the soil surface</tissue>
    </source>
</reference>
<dbReference type="AlphaFoldDB" id="A0A0A8ZBP4"/>
<reference evidence="1" key="1">
    <citation type="submission" date="2014-09" db="EMBL/GenBank/DDBJ databases">
        <authorList>
            <person name="Magalhaes I.L.F."/>
            <person name="Oliveira U."/>
            <person name="Santos F.R."/>
            <person name="Vidigal T.H.D.A."/>
            <person name="Brescovit A.D."/>
            <person name="Santos A.J."/>
        </authorList>
    </citation>
    <scope>NUCLEOTIDE SEQUENCE</scope>
    <source>
        <tissue evidence="1">Shoot tissue taken approximately 20 cm above the soil surface</tissue>
    </source>
</reference>
<proteinExistence type="predicted"/>
<sequence>MVLCQICYHRLRIARLTRMMIWASQIIKETWGYHVICLQLSMPALMVRSQLYLYLRSRVTQLLRRVQPRNLQLMNNMECH</sequence>
<accession>A0A0A8ZBP4</accession>